<reference evidence="3 4" key="1">
    <citation type="submission" date="2016-07" db="EMBL/GenBank/DDBJ databases">
        <title>Pervasive Adenine N6-methylation of Active Genes in Fungi.</title>
        <authorList>
            <consortium name="DOE Joint Genome Institute"/>
            <person name="Mondo S.J."/>
            <person name="Dannebaum R.O."/>
            <person name="Kuo R.C."/>
            <person name="Labutti K."/>
            <person name="Haridas S."/>
            <person name="Kuo A."/>
            <person name="Salamov A."/>
            <person name="Ahrendt S.R."/>
            <person name="Lipzen A."/>
            <person name="Sullivan W."/>
            <person name="Andreopoulos W.B."/>
            <person name="Clum A."/>
            <person name="Lindquist E."/>
            <person name="Daum C."/>
            <person name="Ramamoorthy G.K."/>
            <person name="Gryganskyi A."/>
            <person name="Culley D."/>
            <person name="Magnuson J.K."/>
            <person name="James T.Y."/>
            <person name="O'Malley M.A."/>
            <person name="Stajich J.E."/>
            <person name="Spatafora J.W."/>
            <person name="Visel A."/>
            <person name="Grigoriev I.V."/>
        </authorList>
    </citation>
    <scope>NUCLEOTIDE SEQUENCE [LARGE SCALE GENOMIC DNA]</scope>
    <source>
        <strain evidence="3 4">PL171</strain>
    </source>
</reference>
<keyword evidence="2" id="KW-0732">Signal</keyword>
<organism evidence="3 4">
    <name type="scientific">Catenaria anguillulae PL171</name>
    <dbReference type="NCBI Taxonomy" id="765915"/>
    <lineage>
        <taxon>Eukaryota</taxon>
        <taxon>Fungi</taxon>
        <taxon>Fungi incertae sedis</taxon>
        <taxon>Blastocladiomycota</taxon>
        <taxon>Blastocladiomycetes</taxon>
        <taxon>Blastocladiales</taxon>
        <taxon>Catenariaceae</taxon>
        <taxon>Catenaria</taxon>
    </lineage>
</organism>
<proteinExistence type="predicted"/>
<dbReference type="EMBL" id="MCFL01000016">
    <property type="protein sequence ID" value="ORZ36506.1"/>
    <property type="molecule type" value="Genomic_DNA"/>
</dbReference>
<evidence type="ECO:0000313" key="4">
    <source>
        <dbReference type="Proteomes" id="UP000193411"/>
    </source>
</evidence>
<protein>
    <submittedName>
        <fullName evidence="3">Uncharacterized protein</fullName>
    </submittedName>
</protein>
<comment type="caution">
    <text evidence="3">The sequence shown here is derived from an EMBL/GenBank/DDBJ whole genome shotgun (WGS) entry which is preliminary data.</text>
</comment>
<feature type="signal peptide" evidence="2">
    <location>
        <begin position="1"/>
        <end position="20"/>
    </location>
</feature>
<dbReference type="AlphaFoldDB" id="A0A1Y2HPH9"/>
<name>A0A1Y2HPH9_9FUNG</name>
<sequence length="51" mass="5417">MGLAAASFFSFFLCNPLLLGAGREANSRSRRMELSVPAKAKRKHAAPAPTA</sequence>
<dbReference type="Proteomes" id="UP000193411">
    <property type="component" value="Unassembled WGS sequence"/>
</dbReference>
<keyword evidence="4" id="KW-1185">Reference proteome</keyword>
<feature type="region of interest" description="Disordered" evidence="1">
    <location>
        <begin position="26"/>
        <end position="51"/>
    </location>
</feature>
<evidence type="ECO:0000256" key="2">
    <source>
        <dbReference type="SAM" id="SignalP"/>
    </source>
</evidence>
<gene>
    <name evidence="3" type="ORF">BCR44DRAFT_36249</name>
</gene>
<accession>A0A1Y2HPH9</accession>
<evidence type="ECO:0000313" key="3">
    <source>
        <dbReference type="EMBL" id="ORZ36506.1"/>
    </source>
</evidence>
<feature type="chain" id="PRO_5011965816" evidence="2">
    <location>
        <begin position="21"/>
        <end position="51"/>
    </location>
</feature>
<evidence type="ECO:0000256" key="1">
    <source>
        <dbReference type="SAM" id="MobiDB-lite"/>
    </source>
</evidence>